<dbReference type="GO" id="GO:0140078">
    <property type="term" value="F:class I DNA-(apurinic or apyrimidinic site) endonuclease activity"/>
    <property type="evidence" value="ECO:0007669"/>
    <property type="project" value="UniProtKB-EC"/>
</dbReference>
<dbReference type="SMART" id="SM00478">
    <property type="entry name" value="ENDO3c"/>
    <property type="match status" value="1"/>
</dbReference>
<dbReference type="GO" id="GO:0005634">
    <property type="term" value="C:nucleus"/>
    <property type="evidence" value="ECO:0007669"/>
    <property type="project" value="InterPro"/>
</dbReference>
<dbReference type="EC" id="3.2.2.-" evidence="7"/>
<dbReference type="Pfam" id="PF00633">
    <property type="entry name" value="HHH"/>
    <property type="match status" value="1"/>
</dbReference>
<dbReference type="SUPFAM" id="SSF48150">
    <property type="entry name" value="DNA-glycosylase"/>
    <property type="match status" value="1"/>
</dbReference>
<evidence type="ECO:0000256" key="8">
    <source>
        <dbReference type="SAM" id="MobiDB-lite"/>
    </source>
</evidence>
<protein>
    <recommendedName>
        <fullName evidence="7">Endonuclease III homolog</fullName>
        <ecNumber evidence="7">3.2.2.-</ecNumber>
        <ecNumber evidence="7">4.2.99.18</ecNumber>
    </recommendedName>
    <alternativeName>
        <fullName evidence="7">Bifunctional DNA N-glycosylase/DNA-(apurinic or apyrimidinic site) lyase</fullName>
        <shortName evidence="7">DNA glycosylase/AP lyase</shortName>
    </alternativeName>
</protein>
<name>A0A9J5YQB2_SOLCO</name>
<comment type="caution">
    <text evidence="7">Lacks conserved residue(s) required for the propagation of feature annotation.</text>
</comment>
<dbReference type="EMBL" id="JACXVP010000006">
    <property type="protein sequence ID" value="KAG5602673.1"/>
    <property type="molecule type" value="Genomic_DNA"/>
</dbReference>
<evidence type="ECO:0000256" key="3">
    <source>
        <dbReference type="ARBA" id="ARBA00022801"/>
    </source>
</evidence>
<comment type="function">
    <text evidence="7">Bifunctional DNA N-glycosylase with associated apurinic/apyrimidinic (AP) lyase function that catalyzes the first step in base excision repair (BER), the primary repair pathway for the repair of oxidative DNA damage. The DNA N-glycosylase activity releases the damaged DNA base from DNA by cleaving the N-glycosidic bond, leaving an AP site. The AP lyase activity cleaves the phosphodiester bond 3' to the AP site by a beta-elimination. Primarily recognizes and repairs oxidative base damage of pyrimidines.</text>
</comment>
<evidence type="ECO:0000256" key="5">
    <source>
        <dbReference type="ARBA" id="ARBA00023239"/>
    </source>
</evidence>
<dbReference type="HAMAP" id="MF_03183">
    <property type="entry name" value="Endonuclease_III_Nth"/>
    <property type="match status" value="1"/>
</dbReference>
<dbReference type="PANTHER" id="PTHR43286">
    <property type="entry name" value="ENDONUCLEASE III-LIKE PROTEIN 1"/>
    <property type="match status" value="1"/>
</dbReference>
<dbReference type="GO" id="GO:0006285">
    <property type="term" value="P:base-excision repair, AP site formation"/>
    <property type="evidence" value="ECO:0007669"/>
    <property type="project" value="UniProtKB-UniRule"/>
</dbReference>
<comment type="similarity">
    <text evidence="1 7">Belongs to the Nth/MutY family.</text>
</comment>
<keyword evidence="6 7" id="KW-0326">Glycosidase</keyword>
<dbReference type="CDD" id="cd00056">
    <property type="entry name" value="ENDO3c"/>
    <property type="match status" value="1"/>
</dbReference>
<dbReference type="InterPro" id="IPR000445">
    <property type="entry name" value="HhH_motif"/>
</dbReference>
<dbReference type="Gene3D" id="1.10.1670.10">
    <property type="entry name" value="Helix-hairpin-Helix base-excision DNA repair enzymes (C-terminal)"/>
    <property type="match status" value="1"/>
</dbReference>
<dbReference type="AlphaFoldDB" id="A0A9J5YQB2"/>
<evidence type="ECO:0000256" key="6">
    <source>
        <dbReference type="ARBA" id="ARBA00023295"/>
    </source>
</evidence>
<keyword evidence="5 7" id="KW-0456">Lyase</keyword>
<keyword evidence="2 7" id="KW-0227">DNA damage</keyword>
<evidence type="ECO:0000259" key="9">
    <source>
        <dbReference type="SMART" id="SM00478"/>
    </source>
</evidence>
<evidence type="ECO:0000313" key="10">
    <source>
        <dbReference type="EMBL" id="KAG5602673.1"/>
    </source>
</evidence>
<organism evidence="10 11">
    <name type="scientific">Solanum commersonii</name>
    <name type="common">Commerson's wild potato</name>
    <name type="synonym">Commerson's nightshade</name>
    <dbReference type="NCBI Taxonomy" id="4109"/>
    <lineage>
        <taxon>Eukaryota</taxon>
        <taxon>Viridiplantae</taxon>
        <taxon>Streptophyta</taxon>
        <taxon>Embryophyta</taxon>
        <taxon>Tracheophyta</taxon>
        <taxon>Spermatophyta</taxon>
        <taxon>Magnoliopsida</taxon>
        <taxon>eudicotyledons</taxon>
        <taxon>Gunneridae</taxon>
        <taxon>Pentapetalae</taxon>
        <taxon>asterids</taxon>
        <taxon>lamiids</taxon>
        <taxon>Solanales</taxon>
        <taxon>Solanaceae</taxon>
        <taxon>Solanoideae</taxon>
        <taxon>Solaneae</taxon>
        <taxon>Solanum</taxon>
    </lineage>
</organism>
<keyword evidence="4 7" id="KW-0234">DNA repair</keyword>
<dbReference type="FunFam" id="1.10.1670.10:FF:000003">
    <property type="entry name" value="Endonuclease III homolog"/>
    <property type="match status" value="1"/>
</dbReference>
<dbReference type="GO" id="GO:0042644">
    <property type="term" value="C:chloroplast nucleoid"/>
    <property type="evidence" value="ECO:0007669"/>
    <property type="project" value="TreeGrafter"/>
</dbReference>
<dbReference type="Pfam" id="PF00730">
    <property type="entry name" value="HhH-GPD"/>
    <property type="match status" value="1"/>
</dbReference>
<keyword evidence="11" id="KW-1185">Reference proteome</keyword>
<dbReference type="InterPro" id="IPR030841">
    <property type="entry name" value="NTH1"/>
</dbReference>
<dbReference type="InterPro" id="IPR011257">
    <property type="entry name" value="DNA_glycosylase"/>
</dbReference>
<dbReference type="GO" id="GO:0003677">
    <property type="term" value="F:DNA binding"/>
    <property type="evidence" value="ECO:0007669"/>
    <property type="project" value="UniProtKB-UniRule"/>
</dbReference>
<evidence type="ECO:0000256" key="2">
    <source>
        <dbReference type="ARBA" id="ARBA00022763"/>
    </source>
</evidence>
<dbReference type="PANTHER" id="PTHR43286:SF1">
    <property type="entry name" value="ENDONUCLEASE III-LIKE PROTEIN 1"/>
    <property type="match status" value="1"/>
</dbReference>
<feature type="region of interest" description="Disordered" evidence="8">
    <location>
        <begin position="22"/>
        <end position="54"/>
    </location>
</feature>
<dbReference type="GO" id="GO:0006289">
    <property type="term" value="P:nucleotide-excision repair"/>
    <property type="evidence" value="ECO:0007669"/>
    <property type="project" value="TreeGrafter"/>
</dbReference>
<reference evidence="10 11" key="1">
    <citation type="submission" date="2020-09" db="EMBL/GenBank/DDBJ databases">
        <title>De no assembly of potato wild relative species, Solanum commersonii.</title>
        <authorList>
            <person name="Cho K."/>
        </authorList>
    </citation>
    <scope>NUCLEOTIDE SEQUENCE [LARGE SCALE GENOMIC DNA]</scope>
    <source>
        <strain evidence="10">LZ3.2</strain>
        <tissue evidence="10">Leaf</tissue>
    </source>
</reference>
<gene>
    <name evidence="7" type="primary">NTH1</name>
    <name evidence="10" type="ORF">H5410_034043</name>
</gene>
<comment type="caution">
    <text evidence="10">The sequence shown here is derived from an EMBL/GenBank/DDBJ whole genome shotgun (WGS) entry which is preliminary data.</text>
</comment>
<dbReference type="EC" id="4.2.99.18" evidence="7"/>
<dbReference type="GO" id="GO:0000703">
    <property type="term" value="F:oxidized pyrimidine nucleobase lesion DNA N-glycosylase activity"/>
    <property type="evidence" value="ECO:0007669"/>
    <property type="project" value="UniProtKB-UniRule"/>
</dbReference>
<comment type="catalytic activity">
    <reaction evidence="7">
        <text>2'-deoxyribonucleotide-(2'-deoxyribose 5'-phosphate)-2'-deoxyribonucleotide-DNA = a 3'-end 2'-deoxyribonucleotide-(2,3-dehydro-2,3-deoxyribose 5'-phosphate)-DNA + a 5'-end 5'-phospho-2'-deoxyribonucleoside-DNA + H(+)</text>
        <dbReference type="Rhea" id="RHEA:66592"/>
        <dbReference type="Rhea" id="RHEA-COMP:13180"/>
        <dbReference type="Rhea" id="RHEA-COMP:16897"/>
        <dbReference type="Rhea" id="RHEA-COMP:17067"/>
        <dbReference type="ChEBI" id="CHEBI:15378"/>
        <dbReference type="ChEBI" id="CHEBI:136412"/>
        <dbReference type="ChEBI" id="CHEBI:157695"/>
        <dbReference type="ChEBI" id="CHEBI:167181"/>
        <dbReference type="EC" id="4.2.99.18"/>
    </reaction>
</comment>
<proteinExistence type="inferred from homology"/>
<dbReference type="OrthoDB" id="2099276at2759"/>
<sequence length="351" mass="38924">MPLSLLRSTALLPSTPLGIQTISSAKMRRTRSSLNQETPSQKNPGCDGSGRSSVPELRVFIRKKRVKKTVEVIAKEVKEESSGKKLVKLPEIEDFSYSKEATHSQSTPSKSVRLTGEKALSQLTQTEIKGFSLSDPLQPPLDWEKVLEGIRKMRSAEDAPVDSMGCEKAGSSLPAKERRFAVLVSSLLSSQTKDQELSSVSFKMACLLQMPLTQQMKKQSKVGFYTRKASNLKKVAKICLSKYSGDIPSSLEELLLLPGIGPKMAHLVMNVAWENVQGICVDTHVHRISNRLGWVSRPGTKQKTRSPEETRESLQLWLPKEEWVPINPLLVGFGQTICTPLRPRCAICTVK</sequence>
<evidence type="ECO:0000256" key="1">
    <source>
        <dbReference type="ARBA" id="ARBA00008343"/>
    </source>
</evidence>
<evidence type="ECO:0000256" key="7">
    <source>
        <dbReference type="HAMAP-Rule" id="MF_03183"/>
    </source>
</evidence>
<dbReference type="Gene3D" id="1.10.340.30">
    <property type="entry name" value="Hypothetical protein, domain 2"/>
    <property type="match status" value="1"/>
</dbReference>
<accession>A0A9J5YQB2</accession>
<keyword evidence="3 7" id="KW-0378">Hydrolase</keyword>
<dbReference type="FunFam" id="1.10.340.30:FF:000001">
    <property type="entry name" value="Endonuclease III"/>
    <property type="match status" value="1"/>
</dbReference>
<dbReference type="InterPro" id="IPR023170">
    <property type="entry name" value="HhH_base_excis_C"/>
</dbReference>
<dbReference type="Proteomes" id="UP000824120">
    <property type="component" value="Chromosome 6"/>
</dbReference>
<dbReference type="InterPro" id="IPR003265">
    <property type="entry name" value="HhH-GPD_domain"/>
</dbReference>
<feature type="domain" description="HhH-GPD" evidence="9">
    <location>
        <begin position="188"/>
        <end position="336"/>
    </location>
</feature>
<evidence type="ECO:0000256" key="4">
    <source>
        <dbReference type="ARBA" id="ARBA00023204"/>
    </source>
</evidence>
<feature type="compositionally biased region" description="Polar residues" evidence="8">
    <location>
        <begin position="32"/>
        <end position="43"/>
    </location>
</feature>
<evidence type="ECO:0000313" key="11">
    <source>
        <dbReference type="Proteomes" id="UP000824120"/>
    </source>
</evidence>